<dbReference type="RefSeq" id="WP_068009174.1">
    <property type="nucleotide sequence ID" value="NZ_FOFM01000012.1"/>
</dbReference>
<dbReference type="Gene3D" id="3.20.20.60">
    <property type="entry name" value="Phosphoenolpyruvate-binding domains"/>
    <property type="match status" value="1"/>
</dbReference>
<dbReference type="InterPro" id="IPR015813">
    <property type="entry name" value="Pyrv/PenolPyrv_kinase-like_dom"/>
</dbReference>
<evidence type="ECO:0000313" key="1">
    <source>
        <dbReference type="EMBL" id="KZL15391.1"/>
    </source>
</evidence>
<dbReference type="SUPFAM" id="SSF51621">
    <property type="entry name" value="Phosphoenolpyruvate/pyruvate domain"/>
    <property type="match status" value="1"/>
</dbReference>
<dbReference type="STRING" id="989403.SAMN05421798_11244"/>
<protein>
    <submittedName>
        <fullName evidence="1">2,3-dimethylmalate lyase</fullName>
        <ecNumber evidence="1">4.1.3.32</ecNumber>
    </submittedName>
</protein>
<dbReference type="AlphaFoldDB" id="A0A165VST1"/>
<dbReference type="Proteomes" id="UP000076577">
    <property type="component" value="Unassembled WGS sequence"/>
</dbReference>
<dbReference type="Pfam" id="PF13714">
    <property type="entry name" value="PEP_mutase"/>
    <property type="match status" value="1"/>
</dbReference>
<dbReference type="PANTHER" id="PTHR42905:SF2">
    <property type="entry name" value="PHOSPHOENOLPYRUVATE CARBOXYLASE FAMILY PROTEIN"/>
    <property type="match status" value="1"/>
</dbReference>
<sequence>MSKAKVLKALLESGKLNVTPCCWDALSASLIEQAGFPLAFMSGFGVSAARLGQPDAGLISYAEMVDQARSIANATSIPVIGDGDTGYGNALNVKRTVNGYANAGMACVMIEDQLAPKRCGHTKGKHVVARDEAFMRIRAAVDAKNEGADILILARTDARAEHGLEEAIERAKTFREIGADMTFVEAPRTVEEMRRVSEEVEGPKMANMLEGGLTPFLQPAELQELGYAISTYPLTGLMAMIKAQQDALDQMKNGIFSDPVMSFEDLQKAVGFDRYYEAEEHYRH</sequence>
<gene>
    <name evidence="1" type="primary">dml</name>
    <name evidence="1" type="ORF">PsAD2_03647</name>
</gene>
<dbReference type="InterPro" id="IPR039556">
    <property type="entry name" value="ICL/PEPM"/>
</dbReference>
<reference evidence="1 2" key="1">
    <citation type="journal article" date="2016" name="Front. Microbiol.">
        <title>Comparative Genomic Analysis Reveals a Diverse Repertoire of Genes Involved in Prokaryote-Eukaryote Interactions within the Pseudovibrio Genus.</title>
        <authorList>
            <person name="Romano S."/>
            <person name="Fernandez-Guerra A."/>
            <person name="Reen F.J."/>
            <person name="Glockner F.O."/>
            <person name="Crowley S.P."/>
            <person name="O'Sullivan O."/>
            <person name="Cotter P.D."/>
            <person name="Adams C."/>
            <person name="Dobson A.D."/>
            <person name="O'Gara F."/>
        </authorList>
    </citation>
    <scope>NUCLEOTIDE SEQUENCE [LARGE SCALE GENOMIC DNA]</scope>
    <source>
        <strain evidence="1 2">Ad2</strain>
    </source>
</reference>
<dbReference type="CDD" id="cd00377">
    <property type="entry name" value="ICL_PEPM"/>
    <property type="match status" value="1"/>
</dbReference>
<proteinExistence type="predicted"/>
<dbReference type="OrthoDB" id="8629576at2"/>
<dbReference type="EMBL" id="LMCB01000074">
    <property type="protein sequence ID" value="KZL15391.1"/>
    <property type="molecule type" value="Genomic_DNA"/>
</dbReference>
<dbReference type="InterPro" id="IPR040442">
    <property type="entry name" value="Pyrv_kinase-like_dom_sf"/>
</dbReference>
<dbReference type="PANTHER" id="PTHR42905">
    <property type="entry name" value="PHOSPHOENOLPYRUVATE CARBOXYLASE"/>
    <property type="match status" value="1"/>
</dbReference>
<dbReference type="GO" id="GO:0047529">
    <property type="term" value="F:2,3-dimethylmalate lyase activity"/>
    <property type="evidence" value="ECO:0007669"/>
    <property type="project" value="UniProtKB-EC"/>
</dbReference>
<accession>A0A165VST1</accession>
<dbReference type="EC" id="4.1.3.32" evidence="1"/>
<organism evidence="1 2">
    <name type="scientific">Pseudovibrio axinellae</name>
    <dbReference type="NCBI Taxonomy" id="989403"/>
    <lineage>
        <taxon>Bacteria</taxon>
        <taxon>Pseudomonadati</taxon>
        <taxon>Pseudomonadota</taxon>
        <taxon>Alphaproteobacteria</taxon>
        <taxon>Hyphomicrobiales</taxon>
        <taxon>Stappiaceae</taxon>
        <taxon>Pseudovibrio</taxon>
    </lineage>
</organism>
<dbReference type="PATRIC" id="fig|989403.3.peg.3944"/>
<evidence type="ECO:0000313" key="2">
    <source>
        <dbReference type="Proteomes" id="UP000076577"/>
    </source>
</evidence>
<keyword evidence="2" id="KW-1185">Reference proteome</keyword>
<keyword evidence="1" id="KW-0456">Lyase</keyword>
<name>A0A165VST1_9HYPH</name>
<comment type="caution">
    <text evidence="1">The sequence shown here is derived from an EMBL/GenBank/DDBJ whole genome shotgun (WGS) entry which is preliminary data.</text>
</comment>